<dbReference type="SUPFAM" id="SSF52833">
    <property type="entry name" value="Thioredoxin-like"/>
    <property type="match status" value="1"/>
</dbReference>
<evidence type="ECO:0000313" key="2">
    <source>
        <dbReference type="EMBL" id="MBO8456793.1"/>
    </source>
</evidence>
<accession>A0A9D9HMW5</accession>
<dbReference type="AlphaFoldDB" id="A0A9D9HMW5"/>
<dbReference type="GO" id="GO:0008998">
    <property type="term" value="F:ribonucleoside-triphosphate reductase (thioredoxin) activity"/>
    <property type="evidence" value="ECO:0007669"/>
    <property type="project" value="InterPro"/>
</dbReference>
<reference evidence="2" key="2">
    <citation type="journal article" date="2021" name="PeerJ">
        <title>Extensive microbial diversity within the chicken gut microbiome revealed by metagenomics and culture.</title>
        <authorList>
            <person name="Gilroy R."/>
            <person name="Ravi A."/>
            <person name="Getino M."/>
            <person name="Pursley I."/>
            <person name="Horton D.L."/>
            <person name="Alikhan N.F."/>
            <person name="Baker D."/>
            <person name="Gharbi K."/>
            <person name="Hall N."/>
            <person name="Watson M."/>
            <person name="Adriaenssens E.M."/>
            <person name="Foster-Nyarko E."/>
            <person name="Jarju S."/>
            <person name="Secka A."/>
            <person name="Antonio M."/>
            <person name="Oren A."/>
            <person name="Chaudhuri R.R."/>
            <person name="La Ragione R."/>
            <person name="Hildebrand F."/>
            <person name="Pallen M.J."/>
        </authorList>
    </citation>
    <scope>NUCLEOTIDE SEQUENCE</scope>
    <source>
        <strain evidence="2">10532</strain>
    </source>
</reference>
<sequence length="177" mass="20385">MARTLEEVNKEIQEVKDELANLKGTKTEVYARIVGYYRSVANWNKGKREEYNHRKLFSADENSVCSHLKNVVSEEAPKQEEKQSSFVQNDRDYTYEFFMRKTCPNCPPVKEYVSLLDITGTFVDVDTKEGLERATELGILAAPTVVVFDTEGKECFRARTVQDLRNFFESHLQAKAV</sequence>
<evidence type="ECO:0008006" key="4">
    <source>
        <dbReference type="Google" id="ProtNLM"/>
    </source>
</evidence>
<reference evidence="2" key="1">
    <citation type="submission" date="2020-10" db="EMBL/GenBank/DDBJ databases">
        <authorList>
            <person name="Gilroy R."/>
        </authorList>
    </citation>
    <scope>NUCLEOTIDE SEQUENCE</scope>
    <source>
        <strain evidence="2">10532</strain>
    </source>
</reference>
<dbReference type="InterPro" id="IPR012833">
    <property type="entry name" value="NrdD"/>
</dbReference>
<gene>
    <name evidence="2" type="ORF">IAA81_01020</name>
</gene>
<comment type="caution">
    <text evidence="2">The sequence shown here is derived from an EMBL/GenBank/DDBJ whole genome shotgun (WGS) entry which is preliminary data.</text>
</comment>
<dbReference type="Gene3D" id="3.40.30.10">
    <property type="entry name" value="Glutaredoxin"/>
    <property type="match status" value="1"/>
</dbReference>
<proteinExistence type="predicted"/>
<dbReference type="EMBL" id="JADIMM010000018">
    <property type="protein sequence ID" value="MBO8456793.1"/>
    <property type="molecule type" value="Genomic_DNA"/>
</dbReference>
<dbReference type="Proteomes" id="UP000823638">
    <property type="component" value="Unassembled WGS sequence"/>
</dbReference>
<feature type="coiled-coil region" evidence="1">
    <location>
        <begin position="2"/>
        <end position="32"/>
    </location>
</feature>
<protein>
    <recommendedName>
        <fullName evidence="4">Glutaredoxin domain-containing protein</fullName>
    </recommendedName>
</protein>
<dbReference type="Pfam" id="PF13597">
    <property type="entry name" value="NRDD"/>
    <property type="match status" value="1"/>
</dbReference>
<name>A0A9D9HMW5_9SPIR</name>
<keyword evidence="1" id="KW-0175">Coiled coil</keyword>
<evidence type="ECO:0000256" key="1">
    <source>
        <dbReference type="SAM" id="Coils"/>
    </source>
</evidence>
<organism evidence="2 3">
    <name type="scientific">Candidatus Gallitreponema excrementavium</name>
    <dbReference type="NCBI Taxonomy" id="2840840"/>
    <lineage>
        <taxon>Bacteria</taxon>
        <taxon>Pseudomonadati</taxon>
        <taxon>Spirochaetota</taxon>
        <taxon>Spirochaetia</taxon>
        <taxon>Spirochaetales</taxon>
        <taxon>Candidatus Gallitreponema</taxon>
    </lineage>
</organism>
<evidence type="ECO:0000313" key="3">
    <source>
        <dbReference type="Proteomes" id="UP000823638"/>
    </source>
</evidence>
<dbReference type="GO" id="GO:0006260">
    <property type="term" value="P:DNA replication"/>
    <property type="evidence" value="ECO:0007669"/>
    <property type="project" value="InterPro"/>
</dbReference>
<dbReference type="InterPro" id="IPR036249">
    <property type="entry name" value="Thioredoxin-like_sf"/>
</dbReference>